<dbReference type="GO" id="GO:0061630">
    <property type="term" value="F:ubiquitin protein ligase activity"/>
    <property type="evidence" value="ECO:0007669"/>
    <property type="project" value="UniProtKB-EC"/>
</dbReference>
<feature type="compositionally biased region" description="Basic and acidic residues" evidence="10">
    <location>
        <begin position="330"/>
        <end position="361"/>
    </location>
</feature>
<keyword evidence="4" id="KW-0479">Metal-binding</keyword>
<comment type="caution">
    <text evidence="12">The sequence shown here is derived from an EMBL/GenBank/DDBJ whole genome shotgun (WGS) entry which is preliminary data.</text>
</comment>
<name>A0A093XA61_TALMA</name>
<keyword evidence="8" id="KW-0862">Zinc</keyword>
<evidence type="ECO:0000256" key="5">
    <source>
        <dbReference type="ARBA" id="ARBA00022737"/>
    </source>
</evidence>
<feature type="compositionally biased region" description="Basic and acidic residues" evidence="10">
    <location>
        <begin position="301"/>
        <end position="323"/>
    </location>
</feature>
<dbReference type="EC" id="2.3.2.31" evidence="2"/>
<dbReference type="PROSITE" id="PS51873">
    <property type="entry name" value="TRIAD"/>
    <property type="match status" value="1"/>
</dbReference>
<evidence type="ECO:0000256" key="8">
    <source>
        <dbReference type="ARBA" id="ARBA00022833"/>
    </source>
</evidence>
<evidence type="ECO:0000256" key="6">
    <source>
        <dbReference type="ARBA" id="ARBA00022771"/>
    </source>
</evidence>
<dbReference type="Pfam" id="PF01485">
    <property type="entry name" value="IBR"/>
    <property type="match status" value="1"/>
</dbReference>
<feature type="coiled-coil region" evidence="9">
    <location>
        <begin position="90"/>
        <end position="117"/>
    </location>
</feature>
<dbReference type="GO" id="GO:0008270">
    <property type="term" value="F:zinc ion binding"/>
    <property type="evidence" value="ECO:0007669"/>
    <property type="project" value="UniProtKB-KW"/>
</dbReference>
<keyword evidence="5" id="KW-0677">Repeat</keyword>
<dbReference type="InterPro" id="IPR031127">
    <property type="entry name" value="E3_UB_ligase_RBR"/>
</dbReference>
<organism evidence="12">
    <name type="scientific">Talaromyces marneffei PM1</name>
    <dbReference type="NCBI Taxonomy" id="1077442"/>
    <lineage>
        <taxon>Eukaryota</taxon>
        <taxon>Fungi</taxon>
        <taxon>Dikarya</taxon>
        <taxon>Ascomycota</taxon>
        <taxon>Pezizomycotina</taxon>
        <taxon>Eurotiomycetes</taxon>
        <taxon>Eurotiomycetidae</taxon>
        <taxon>Eurotiales</taxon>
        <taxon>Trichocomaceae</taxon>
        <taxon>Talaromyces</taxon>
        <taxon>Talaromyces sect. Talaromyces</taxon>
    </lineage>
</organism>
<feature type="domain" description="RING-type" evidence="11">
    <location>
        <begin position="114"/>
        <end position="437"/>
    </location>
</feature>
<dbReference type="SMART" id="SM00647">
    <property type="entry name" value="IBR"/>
    <property type="match status" value="2"/>
</dbReference>
<protein>
    <recommendedName>
        <fullName evidence="2">RBR-type E3 ubiquitin transferase</fullName>
        <ecNumber evidence="2">2.3.2.31</ecNumber>
    </recommendedName>
</protein>
<dbReference type="Gene3D" id="1.20.120.1750">
    <property type="match status" value="1"/>
</dbReference>
<dbReference type="eggNOG" id="KOG1815">
    <property type="taxonomic scope" value="Eukaryota"/>
</dbReference>
<evidence type="ECO:0000256" key="3">
    <source>
        <dbReference type="ARBA" id="ARBA00022679"/>
    </source>
</evidence>
<proteinExistence type="predicted"/>
<evidence type="ECO:0000313" key="12">
    <source>
        <dbReference type="EMBL" id="KFX42113.1"/>
    </source>
</evidence>
<dbReference type="SUPFAM" id="SSF57850">
    <property type="entry name" value="RING/U-box"/>
    <property type="match status" value="2"/>
</dbReference>
<accession>A0A093XA61</accession>
<gene>
    <name evidence="12" type="ORF">GQ26_0490550</name>
</gene>
<dbReference type="InterPro" id="IPR002867">
    <property type="entry name" value="IBR_dom"/>
</dbReference>
<feature type="region of interest" description="Disordered" evidence="10">
    <location>
        <begin position="289"/>
        <end position="361"/>
    </location>
</feature>
<evidence type="ECO:0000256" key="1">
    <source>
        <dbReference type="ARBA" id="ARBA00001798"/>
    </source>
</evidence>
<reference evidence="12" key="2">
    <citation type="journal article" date="2014" name="PLoS Genet.">
        <title>Signature gene expression reveals novel clues to the molecular mechanisms of dimorphic transition in Penicillium marneffei.</title>
        <authorList>
            <person name="Yang E."/>
            <person name="Wang G."/>
            <person name="Cai J."/>
            <person name="Woo P.C."/>
            <person name="Lau S.K."/>
            <person name="Yuen K.-Y."/>
            <person name="Chow W.-N."/>
            <person name="Lin X."/>
        </authorList>
    </citation>
    <scope>NUCLEOTIDE SEQUENCE</scope>
    <source>
        <strain evidence="12">PM1</strain>
    </source>
</reference>
<keyword evidence="6" id="KW-0863">Zinc-finger</keyword>
<evidence type="ECO:0000256" key="4">
    <source>
        <dbReference type="ARBA" id="ARBA00022723"/>
    </source>
</evidence>
<evidence type="ECO:0000256" key="7">
    <source>
        <dbReference type="ARBA" id="ARBA00022786"/>
    </source>
</evidence>
<dbReference type="GO" id="GO:0016567">
    <property type="term" value="P:protein ubiquitination"/>
    <property type="evidence" value="ECO:0007669"/>
    <property type="project" value="InterPro"/>
</dbReference>
<dbReference type="InterPro" id="IPR044066">
    <property type="entry name" value="TRIAD_supradom"/>
</dbReference>
<dbReference type="CDD" id="cd20336">
    <property type="entry name" value="Rcat_RBR"/>
    <property type="match status" value="1"/>
</dbReference>
<dbReference type="CDD" id="cd20335">
    <property type="entry name" value="BRcat_RBR"/>
    <property type="match status" value="1"/>
</dbReference>
<evidence type="ECO:0000256" key="10">
    <source>
        <dbReference type="SAM" id="MobiDB-lite"/>
    </source>
</evidence>
<comment type="catalytic activity">
    <reaction evidence="1">
        <text>[E2 ubiquitin-conjugating enzyme]-S-ubiquitinyl-L-cysteine + [acceptor protein]-L-lysine = [E2 ubiquitin-conjugating enzyme]-L-cysteine + [acceptor protein]-N(6)-ubiquitinyl-L-lysine.</text>
        <dbReference type="EC" id="2.3.2.31"/>
    </reaction>
</comment>
<dbReference type="AlphaFoldDB" id="A0A093XA61"/>
<evidence type="ECO:0000256" key="9">
    <source>
        <dbReference type="SAM" id="Coils"/>
    </source>
</evidence>
<evidence type="ECO:0000256" key="2">
    <source>
        <dbReference type="ARBA" id="ARBA00012251"/>
    </source>
</evidence>
<dbReference type="EMBL" id="JPOX01000049">
    <property type="protein sequence ID" value="KFX42113.1"/>
    <property type="molecule type" value="Genomic_DNA"/>
</dbReference>
<dbReference type="PANTHER" id="PTHR11685">
    <property type="entry name" value="RBR FAMILY RING FINGER AND IBR DOMAIN-CONTAINING"/>
    <property type="match status" value="1"/>
</dbReference>
<keyword evidence="3" id="KW-0808">Transferase</keyword>
<keyword evidence="9" id="KW-0175">Coiled coil</keyword>
<dbReference type="Pfam" id="PF22191">
    <property type="entry name" value="IBR_1"/>
    <property type="match status" value="1"/>
</dbReference>
<sequence length="445" mass="52345">MWRGLPSDLPAGIDNLDYTDDVYGTDNDRFKDGRDNSTSTYPVLKTPYYGSRYSVPRKPLPNDSANTRVENQLKLVKEANFWSSLEEEFRNSFEEQLRNAEVELERALESLRTANTQSRFNYEERHLPQQEIPQPSIHPTDRLTSCNICVEDFSNTVTRPAWISIACAHEPSIRCPECQTLLIYDDIKRLADPETFERYERLSFRSAVGSDENFIWCQQCDFGQLHEKGASEPIVRCLNCGFRSCYLHAGPWHSGLTCDEYDEMLQNSDEYQSVRGRDNSDLEMTRRLQGEQDLEAAQEISNRDQRKEEERQKRCHREEREKAGAAQLMEAERRRKERQRTEEEERARETKRQQEKIRKEDQERLLMDARRQRENALSMETMKQTTKQCPGCERPIEKNRGCDHMTCLKCGAQFCWVCLSDYKQIRLYGNSRHQPNCPYRSRNLL</sequence>
<evidence type="ECO:0000259" key="11">
    <source>
        <dbReference type="PROSITE" id="PS51873"/>
    </source>
</evidence>
<reference key="1">
    <citation type="journal article" date="2014" name="PLoS Genet.">
        <title>Signature Gene Expression Reveals Novel Clues to the Molecular Mechanisms of Dimorphic Transition in Penicillium marneffei.</title>
        <authorList>
            <person name="Yang E."/>
            <person name="Wang G."/>
            <person name="Cai J."/>
            <person name="Woo P.C."/>
            <person name="Lau S.K."/>
            <person name="Yuen K.-Y."/>
            <person name="Chow W.-N."/>
            <person name="Lin X."/>
        </authorList>
    </citation>
    <scope>NUCLEOTIDE SEQUENCE [LARGE SCALE GENOMIC DNA]</scope>
    <source>
        <strain>PM1</strain>
    </source>
</reference>
<keyword evidence="7" id="KW-0833">Ubl conjugation pathway</keyword>